<sequence length="130" mass="13994">MHACLDGPVQLLETPEGRRLAYSEGQQNGRLIADRKEVSLLCQRYDTLRSQAPDSPRLAGLAGATARRAMSATECAWFKSSCSGSQGDSCVEVAVTEEAAHVRDSKDTARPGLAVSRDGWAQFVRFAAHG</sequence>
<dbReference type="InterPro" id="IPR007278">
    <property type="entry name" value="DUF397"/>
</dbReference>
<dbReference type="EMBL" id="BAAALR010000061">
    <property type="protein sequence ID" value="GAA1706801.1"/>
    <property type="molecule type" value="Genomic_DNA"/>
</dbReference>
<gene>
    <name evidence="2" type="ORF">GCM10009680_54420</name>
</gene>
<comment type="caution">
    <text evidence="2">The sequence shown here is derived from an EMBL/GenBank/DDBJ whole genome shotgun (WGS) entry which is preliminary data.</text>
</comment>
<organism evidence="2 3">
    <name type="scientific">Streptomyces yatensis</name>
    <dbReference type="NCBI Taxonomy" id="155177"/>
    <lineage>
        <taxon>Bacteria</taxon>
        <taxon>Bacillati</taxon>
        <taxon>Actinomycetota</taxon>
        <taxon>Actinomycetes</taxon>
        <taxon>Kitasatosporales</taxon>
        <taxon>Streptomycetaceae</taxon>
        <taxon>Streptomyces</taxon>
        <taxon>Streptomyces violaceusniger group</taxon>
    </lineage>
</organism>
<dbReference type="Pfam" id="PF04149">
    <property type="entry name" value="DUF397"/>
    <property type="match status" value="1"/>
</dbReference>
<feature type="domain" description="DUF397" evidence="1">
    <location>
        <begin position="76"/>
        <end position="126"/>
    </location>
</feature>
<evidence type="ECO:0000259" key="1">
    <source>
        <dbReference type="Pfam" id="PF04149"/>
    </source>
</evidence>
<keyword evidence="3" id="KW-1185">Reference proteome</keyword>
<evidence type="ECO:0000313" key="2">
    <source>
        <dbReference type="EMBL" id="GAA1706801.1"/>
    </source>
</evidence>
<reference evidence="2 3" key="1">
    <citation type="journal article" date="2019" name="Int. J. Syst. Evol. Microbiol.">
        <title>The Global Catalogue of Microorganisms (GCM) 10K type strain sequencing project: providing services to taxonomists for standard genome sequencing and annotation.</title>
        <authorList>
            <consortium name="The Broad Institute Genomics Platform"/>
            <consortium name="The Broad Institute Genome Sequencing Center for Infectious Disease"/>
            <person name="Wu L."/>
            <person name="Ma J."/>
        </authorList>
    </citation>
    <scope>NUCLEOTIDE SEQUENCE [LARGE SCALE GENOMIC DNA]</scope>
    <source>
        <strain evidence="2 3">JCM 13244</strain>
    </source>
</reference>
<dbReference type="Proteomes" id="UP001499947">
    <property type="component" value="Unassembled WGS sequence"/>
</dbReference>
<accession>A0ABN2IKE1</accession>
<name>A0ABN2IKE1_9ACTN</name>
<protein>
    <recommendedName>
        <fullName evidence="1">DUF397 domain-containing protein</fullName>
    </recommendedName>
</protein>
<proteinExistence type="predicted"/>
<evidence type="ECO:0000313" key="3">
    <source>
        <dbReference type="Proteomes" id="UP001499947"/>
    </source>
</evidence>